<keyword evidence="14" id="KW-1185">Reference proteome</keyword>
<evidence type="ECO:0000256" key="10">
    <source>
        <dbReference type="SAM" id="Phobius"/>
    </source>
</evidence>
<keyword evidence="10" id="KW-0812">Transmembrane</keyword>
<name>A0A1T4MK36_9FIRM</name>
<dbReference type="PROSITE" id="PS50885">
    <property type="entry name" value="HAMP"/>
    <property type="match status" value="1"/>
</dbReference>
<evidence type="ECO:0000313" key="14">
    <source>
        <dbReference type="Proteomes" id="UP000190657"/>
    </source>
</evidence>
<dbReference type="GO" id="GO:0030295">
    <property type="term" value="F:protein kinase activator activity"/>
    <property type="evidence" value="ECO:0007669"/>
    <property type="project" value="TreeGrafter"/>
</dbReference>
<organism evidence="13 14">
    <name type="scientific">Eubacterium coprostanoligenes</name>
    <dbReference type="NCBI Taxonomy" id="290054"/>
    <lineage>
        <taxon>Bacteria</taxon>
        <taxon>Bacillati</taxon>
        <taxon>Bacillota</taxon>
        <taxon>Clostridia</taxon>
        <taxon>Eubacteriales</taxon>
        <taxon>Eubacteriaceae</taxon>
        <taxon>Eubacterium</taxon>
    </lineage>
</organism>
<feature type="domain" description="Histidine kinase" evidence="11">
    <location>
        <begin position="268"/>
        <end position="487"/>
    </location>
</feature>
<dbReference type="AlphaFoldDB" id="A0A1T4MK36"/>
<accession>A0A1T4MK36</accession>
<dbReference type="InterPro" id="IPR036890">
    <property type="entry name" value="HATPase_C_sf"/>
</dbReference>
<dbReference type="GO" id="GO:0000155">
    <property type="term" value="F:phosphorelay sensor kinase activity"/>
    <property type="evidence" value="ECO:0007669"/>
    <property type="project" value="InterPro"/>
</dbReference>
<dbReference type="InterPro" id="IPR003594">
    <property type="entry name" value="HATPase_dom"/>
</dbReference>
<dbReference type="InterPro" id="IPR003661">
    <property type="entry name" value="HisK_dim/P_dom"/>
</dbReference>
<evidence type="ECO:0000256" key="9">
    <source>
        <dbReference type="ARBA" id="ARBA00023012"/>
    </source>
</evidence>
<evidence type="ECO:0000256" key="3">
    <source>
        <dbReference type="ARBA" id="ARBA00012438"/>
    </source>
</evidence>
<keyword evidence="4" id="KW-0597">Phosphoprotein</keyword>
<dbReference type="SUPFAM" id="SSF47384">
    <property type="entry name" value="Homodimeric domain of signal transducing histidine kinase"/>
    <property type="match status" value="1"/>
</dbReference>
<dbReference type="SUPFAM" id="SSF55874">
    <property type="entry name" value="ATPase domain of HSP90 chaperone/DNA topoisomerase II/histidine kinase"/>
    <property type="match status" value="1"/>
</dbReference>
<dbReference type="Pfam" id="PF02518">
    <property type="entry name" value="HATPase_c"/>
    <property type="match status" value="1"/>
</dbReference>
<feature type="domain" description="HAMP" evidence="12">
    <location>
        <begin position="208"/>
        <end position="260"/>
    </location>
</feature>
<proteinExistence type="predicted"/>
<feature type="transmembrane region" description="Helical" evidence="10">
    <location>
        <begin position="184"/>
        <end position="206"/>
    </location>
</feature>
<keyword evidence="5" id="KW-0808">Transferase</keyword>
<dbReference type="STRING" id="290054.SAMN02745114_01296"/>
<dbReference type="SUPFAM" id="SSF158472">
    <property type="entry name" value="HAMP domain-like"/>
    <property type="match status" value="1"/>
</dbReference>
<evidence type="ECO:0000256" key="4">
    <source>
        <dbReference type="ARBA" id="ARBA00022553"/>
    </source>
</evidence>
<dbReference type="SMART" id="SM00388">
    <property type="entry name" value="HisKA"/>
    <property type="match status" value="1"/>
</dbReference>
<dbReference type="OrthoDB" id="2359336at2"/>
<dbReference type="PROSITE" id="PS50109">
    <property type="entry name" value="HIS_KIN"/>
    <property type="match status" value="1"/>
</dbReference>
<protein>
    <recommendedName>
        <fullName evidence="3">histidine kinase</fullName>
        <ecNumber evidence="3">2.7.13.3</ecNumber>
    </recommendedName>
</protein>
<dbReference type="PRINTS" id="PR00344">
    <property type="entry name" value="BCTRLSENSOR"/>
</dbReference>
<sequence>MSNDFNADYITKIKSKKIEGITRRWLILIIGLVVLLFTIAFIVCTSLIKVYYYSSVESIVNSAASDSAVNYFENNINNGESLESSAALYIDTYSNKDSTTVWIVDNEGNVIISSNGFAVEKQKMSDYQSAMENEDGKAKFVGKLTNGQKVMAVCRVIKSSDNTKVGAIRVMTAVDNVDRQITSISVLIAFIFLIILAIIILSNLYFIRTIITPLKEVNQATKKIAEGNLDVRIEKKYNDEIGDLADSINTMASEIETADKMKNDFISTISHELRTPLTSIKGWGETLTLGNQDNVDELTKKGLQVIVKEAGRLEGFVEELLDFSRLQSGRMTLRLANVDILAELEETLFTFIERAVREGYEVKYSIPEVPCIANADANRLKQVFMNILDNALKYSRPGSKILVKAEFEKRDGKDFVKIAIADQGCGISAEDLPHVKEKFYKANVSVKGSGIGLAVTTEIVNLHNGFLDIDSVENKGTLVTIHLPLLEAPSQN</sequence>
<dbReference type="InterPro" id="IPR036097">
    <property type="entry name" value="HisK_dim/P_sf"/>
</dbReference>
<keyword evidence="10" id="KW-0472">Membrane</keyword>
<comment type="catalytic activity">
    <reaction evidence="1">
        <text>ATP + protein L-histidine = ADP + protein N-phospho-L-histidine.</text>
        <dbReference type="EC" id="2.7.13.3"/>
    </reaction>
</comment>
<dbReference type="Gene3D" id="3.30.450.20">
    <property type="entry name" value="PAS domain"/>
    <property type="match status" value="1"/>
</dbReference>
<evidence type="ECO:0000256" key="5">
    <source>
        <dbReference type="ARBA" id="ARBA00022679"/>
    </source>
</evidence>
<dbReference type="Proteomes" id="UP000190657">
    <property type="component" value="Unassembled WGS sequence"/>
</dbReference>
<keyword evidence="9" id="KW-0902">Two-component regulatory system</keyword>
<keyword evidence="7 13" id="KW-0418">Kinase</keyword>
<evidence type="ECO:0000259" key="12">
    <source>
        <dbReference type="PROSITE" id="PS50885"/>
    </source>
</evidence>
<evidence type="ECO:0000256" key="2">
    <source>
        <dbReference type="ARBA" id="ARBA00004370"/>
    </source>
</evidence>
<dbReference type="InterPro" id="IPR003660">
    <property type="entry name" value="HAMP_dom"/>
</dbReference>
<dbReference type="PANTHER" id="PTHR42878:SF7">
    <property type="entry name" value="SENSOR HISTIDINE KINASE GLRK"/>
    <property type="match status" value="1"/>
</dbReference>
<keyword evidence="8" id="KW-0067">ATP-binding</keyword>
<dbReference type="SMART" id="SM00304">
    <property type="entry name" value="HAMP"/>
    <property type="match status" value="1"/>
</dbReference>
<dbReference type="Pfam" id="PF00512">
    <property type="entry name" value="HisKA"/>
    <property type="match status" value="1"/>
</dbReference>
<reference evidence="13 14" key="1">
    <citation type="submission" date="2017-02" db="EMBL/GenBank/DDBJ databases">
        <authorList>
            <person name="Peterson S.W."/>
        </authorList>
    </citation>
    <scope>NUCLEOTIDE SEQUENCE [LARGE SCALE GENOMIC DNA]</scope>
    <source>
        <strain evidence="13 14">ATCC 51222</strain>
    </source>
</reference>
<dbReference type="Gene3D" id="1.10.8.500">
    <property type="entry name" value="HAMP domain in histidine kinase"/>
    <property type="match status" value="1"/>
</dbReference>
<evidence type="ECO:0000256" key="8">
    <source>
        <dbReference type="ARBA" id="ARBA00022840"/>
    </source>
</evidence>
<dbReference type="CDD" id="cd00082">
    <property type="entry name" value="HisKA"/>
    <property type="match status" value="1"/>
</dbReference>
<evidence type="ECO:0000259" key="11">
    <source>
        <dbReference type="PROSITE" id="PS50109"/>
    </source>
</evidence>
<evidence type="ECO:0000256" key="6">
    <source>
        <dbReference type="ARBA" id="ARBA00022741"/>
    </source>
</evidence>
<dbReference type="InterPro" id="IPR004358">
    <property type="entry name" value="Sig_transdc_His_kin-like_C"/>
</dbReference>
<evidence type="ECO:0000256" key="1">
    <source>
        <dbReference type="ARBA" id="ARBA00000085"/>
    </source>
</evidence>
<dbReference type="GO" id="GO:0016020">
    <property type="term" value="C:membrane"/>
    <property type="evidence" value="ECO:0007669"/>
    <property type="project" value="UniProtKB-SubCell"/>
</dbReference>
<dbReference type="InterPro" id="IPR050351">
    <property type="entry name" value="BphY/WalK/GraS-like"/>
</dbReference>
<dbReference type="SMART" id="SM00387">
    <property type="entry name" value="HATPase_c"/>
    <property type="match status" value="1"/>
</dbReference>
<dbReference type="GO" id="GO:0000156">
    <property type="term" value="F:phosphorelay response regulator activity"/>
    <property type="evidence" value="ECO:0007669"/>
    <property type="project" value="TreeGrafter"/>
</dbReference>
<keyword evidence="10" id="KW-1133">Transmembrane helix</keyword>
<dbReference type="EC" id="2.7.13.3" evidence="3"/>
<dbReference type="GO" id="GO:0007234">
    <property type="term" value="P:osmosensory signaling via phosphorelay pathway"/>
    <property type="evidence" value="ECO:0007669"/>
    <property type="project" value="TreeGrafter"/>
</dbReference>
<dbReference type="Gene3D" id="3.30.565.10">
    <property type="entry name" value="Histidine kinase-like ATPase, C-terminal domain"/>
    <property type="match status" value="1"/>
</dbReference>
<dbReference type="PANTHER" id="PTHR42878">
    <property type="entry name" value="TWO-COMPONENT HISTIDINE KINASE"/>
    <property type="match status" value="1"/>
</dbReference>
<dbReference type="CDD" id="cd06225">
    <property type="entry name" value="HAMP"/>
    <property type="match status" value="1"/>
</dbReference>
<keyword evidence="6" id="KW-0547">Nucleotide-binding</keyword>
<dbReference type="EMBL" id="FUWW01000013">
    <property type="protein sequence ID" value="SJZ67227.1"/>
    <property type="molecule type" value="Genomic_DNA"/>
</dbReference>
<dbReference type="Gene3D" id="1.10.287.130">
    <property type="match status" value="1"/>
</dbReference>
<gene>
    <name evidence="13" type="ORF">SAMN02745114_01296</name>
</gene>
<comment type="subcellular location">
    <subcellularLocation>
        <location evidence="2">Membrane</location>
    </subcellularLocation>
</comment>
<dbReference type="InterPro" id="IPR005467">
    <property type="entry name" value="His_kinase_dom"/>
</dbReference>
<evidence type="ECO:0000313" key="13">
    <source>
        <dbReference type="EMBL" id="SJZ67227.1"/>
    </source>
</evidence>
<evidence type="ECO:0000256" key="7">
    <source>
        <dbReference type="ARBA" id="ARBA00022777"/>
    </source>
</evidence>
<feature type="transmembrane region" description="Helical" evidence="10">
    <location>
        <begin position="25"/>
        <end position="48"/>
    </location>
</feature>
<dbReference type="Pfam" id="PF00672">
    <property type="entry name" value="HAMP"/>
    <property type="match status" value="1"/>
</dbReference>
<dbReference type="RefSeq" id="WP_078768765.1">
    <property type="nucleotide sequence ID" value="NZ_FUWW01000013.1"/>
</dbReference>
<dbReference type="FunFam" id="1.10.287.130:FF:000001">
    <property type="entry name" value="Two-component sensor histidine kinase"/>
    <property type="match status" value="1"/>
</dbReference>